<dbReference type="OrthoDB" id="4376844at2"/>
<dbReference type="Proteomes" id="UP000010988">
    <property type="component" value="Unassembled WGS sequence"/>
</dbReference>
<proteinExistence type="predicted"/>
<dbReference type="eggNOG" id="ENOG5032KV7">
    <property type="taxonomic scope" value="Bacteria"/>
</dbReference>
<evidence type="ECO:0000313" key="1">
    <source>
        <dbReference type="EMBL" id="GAC49866.1"/>
    </source>
</evidence>
<name>L7KMY3_9ACTN</name>
<dbReference type="RefSeq" id="WP_005176802.1">
    <property type="nucleotide sequence ID" value="NZ_BANR01000017.1"/>
</dbReference>
<dbReference type="STRING" id="1220583.GOACH_17_01210"/>
<sequence>MTVVDSRLSLAISSADDDARGCDGCCGSCEPAVRDDREVPAGFDEAIAMAEAAALHNPTRWNEIRTHATDSATGEYCSSMLLGVLLQSAAHRLGVPAADVWSYVRRTGELPL</sequence>
<dbReference type="AlphaFoldDB" id="L7KMY3"/>
<reference evidence="1 2" key="1">
    <citation type="submission" date="2012-12" db="EMBL/GenBank/DDBJ databases">
        <title>Whole genome shotgun sequence of Gordonia aichiensis NBRC 108223.</title>
        <authorList>
            <person name="Isaki-Nakamura S."/>
            <person name="Hosoyama A."/>
            <person name="Tsuchikane K."/>
            <person name="Ando Y."/>
            <person name="Baba S."/>
            <person name="Ohji S."/>
            <person name="Hamada M."/>
            <person name="Tamura T."/>
            <person name="Yamazoe A."/>
            <person name="Yamazaki S."/>
            <person name="Fujita N."/>
        </authorList>
    </citation>
    <scope>NUCLEOTIDE SEQUENCE [LARGE SCALE GENOMIC DNA]</scope>
    <source>
        <strain evidence="1 2">NBRC 108223</strain>
    </source>
</reference>
<dbReference type="EMBL" id="BANR01000017">
    <property type="protein sequence ID" value="GAC49866.1"/>
    <property type="molecule type" value="Genomic_DNA"/>
</dbReference>
<comment type="caution">
    <text evidence="1">The sequence shown here is derived from an EMBL/GenBank/DDBJ whole genome shotgun (WGS) entry which is preliminary data.</text>
</comment>
<keyword evidence="2" id="KW-1185">Reference proteome</keyword>
<evidence type="ECO:0000313" key="2">
    <source>
        <dbReference type="Proteomes" id="UP000010988"/>
    </source>
</evidence>
<organism evidence="1 2">
    <name type="scientific">Gordonia aichiensis NBRC 108223</name>
    <dbReference type="NCBI Taxonomy" id="1220583"/>
    <lineage>
        <taxon>Bacteria</taxon>
        <taxon>Bacillati</taxon>
        <taxon>Actinomycetota</taxon>
        <taxon>Actinomycetes</taxon>
        <taxon>Mycobacteriales</taxon>
        <taxon>Gordoniaceae</taxon>
        <taxon>Gordonia</taxon>
    </lineage>
</organism>
<gene>
    <name evidence="1" type="ORF">GOACH_17_01210</name>
</gene>
<protein>
    <submittedName>
        <fullName evidence="1">Uncharacterized protein</fullName>
    </submittedName>
</protein>
<accession>L7KMY3</accession>